<dbReference type="InParanoid" id="A0A162TVN3"/>
<keyword evidence="7" id="KW-1185">Reference proteome</keyword>
<keyword evidence="2" id="KW-1015">Disulfide bond</keyword>
<feature type="signal peptide" evidence="4">
    <location>
        <begin position="1"/>
        <end position="20"/>
    </location>
</feature>
<proteinExistence type="inferred from homology"/>
<feature type="chain" id="PRO_5007840140" evidence="4">
    <location>
        <begin position="21"/>
        <end position="465"/>
    </location>
</feature>
<organism evidence="6 7">
    <name type="scientific">Phycomyces blakesleeanus (strain ATCC 8743b / DSM 1359 / FGSC 10004 / NBRC 33097 / NRRL 1555)</name>
    <dbReference type="NCBI Taxonomy" id="763407"/>
    <lineage>
        <taxon>Eukaryota</taxon>
        <taxon>Fungi</taxon>
        <taxon>Fungi incertae sedis</taxon>
        <taxon>Mucoromycota</taxon>
        <taxon>Mucoromycotina</taxon>
        <taxon>Mucoromycetes</taxon>
        <taxon>Mucorales</taxon>
        <taxon>Phycomycetaceae</taxon>
        <taxon>Phycomyces</taxon>
    </lineage>
</organism>
<dbReference type="RefSeq" id="XP_018289392.1">
    <property type="nucleotide sequence ID" value="XM_018443363.1"/>
</dbReference>
<dbReference type="Pfam" id="PF00026">
    <property type="entry name" value="Asp"/>
    <property type="match status" value="2"/>
</dbReference>
<evidence type="ECO:0000313" key="6">
    <source>
        <dbReference type="EMBL" id="OAD71352.1"/>
    </source>
</evidence>
<keyword evidence="6" id="KW-0378">Hydrolase</keyword>
<dbReference type="SUPFAM" id="SSF50630">
    <property type="entry name" value="Acid proteases"/>
    <property type="match status" value="1"/>
</dbReference>
<keyword evidence="4" id="KW-0732">Signal</keyword>
<dbReference type="PANTHER" id="PTHR47966:SF51">
    <property type="entry name" value="BETA-SITE APP-CLEAVING ENZYME, ISOFORM A-RELATED"/>
    <property type="match status" value="1"/>
</dbReference>
<dbReference type="PRINTS" id="PR00792">
    <property type="entry name" value="PEPSIN"/>
</dbReference>
<evidence type="ECO:0000313" key="7">
    <source>
        <dbReference type="Proteomes" id="UP000077315"/>
    </source>
</evidence>
<keyword evidence="6" id="KW-0645">Protease</keyword>
<evidence type="ECO:0000256" key="4">
    <source>
        <dbReference type="SAM" id="SignalP"/>
    </source>
</evidence>
<dbReference type="VEuPathDB" id="FungiDB:PHYBLDRAFT_78404"/>
<dbReference type="Gene3D" id="2.40.70.10">
    <property type="entry name" value="Acid Proteases"/>
    <property type="match status" value="2"/>
</dbReference>
<dbReference type="PROSITE" id="PS51767">
    <property type="entry name" value="PEPTIDASE_A1"/>
    <property type="match status" value="1"/>
</dbReference>
<dbReference type="Proteomes" id="UP000077315">
    <property type="component" value="Unassembled WGS sequence"/>
</dbReference>
<dbReference type="GeneID" id="29004268"/>
<evidence type="ECO:0000256" key="1">
    <source>
        <dbReference type="ARBA" id="ARBA00007447"/>
    </source>
</evidence>
<dbReference type="InterPro" id="IPR034164">
    <property type="entry name" value="Pepsin-like_dom"/>
</dbReference>
<evidence type="ECO:0000259" key="5">
    <source>
        <dbReference type="PROSITE" id="PS51767"/>
    </source>
</evidence>
<evidence type="ECO:0000256" key="2">
    <source>
        <dbReference type="PIRSR" id="PIRSR601461-2"/>
    </source>
</evidence>
<dbReference type="CDD" id="cd05471">
    <property type="entry name" value="pepsin_like"/>
    <property type="match status" value="1"/>
</dbReference>
<dbReference type="InterPro" id="IPR021109">
    <property type="entry name" value="Peptidase_aspartic_dom_sf"/>
</dbReference>
<dbReference type="InterPro" id="IPR033121">
    <property type="entry name" value="PEPTIDASE_A1"/>
</dbReference>
<dbReference type="GO" id="GO:0004190">
    <property type="term" value="F:aspartic-type endopeptidase activity"/>
    <property type="evidence" value="ECO:0007669"/>
    <property type="project" value="InterPro"/>
</dbReference>
<evidence type="ECO:0000256" key="3">
    <source>
        <dbReference type="SAM" id="MobiDB-lite"/>
    </source>
</evidence>
<dbReference type="OrthoDB" id="771136at2759"/>
<sequence>MRYSTFFIAAIAPLLLSVTADPTPVKIPLFRRTNPANQTGITKAAGYQLDNGALSGTVKIGTPPQEFTVAFDTTTGYSWIRGSRCKSENCLDRCTYYARRSSTVTSTGEKFSVEYGDSCVDTHVYLDTFEFAGLTVHDMPFGGAYRMSGFDDGFDGYLGLGRSVNFNSTKLHTSSSTGLAKRDVALPASAFVPNAYQQGSGVQSSQFGMYTTSTSDDGFSQSGTGTSATESDTTTDNSTAATATTSADAAATSSSSSSGVVSGGFGFVKRNYHPQTQVAGYLVIGGVDTSAISGDVEYIPLANTGDADAHGWDVCIRDANFDNELNMKQLPNAIASISTSSQFIVMPPHQADKFHDTFGGRYHASDKTYRFVCCEAEKLPTLKLTLEDHIVELPAKYWVHRENATDCCGYCTTRLSRGNSERDWVLGTTFTNAFYTTFDSDGERIGLALKKDHKDDGLRVYKKSH</sequence>
<accession>A0A162TVN3</accession>
<dbReference type="EMBL" id="KV440986">
    <property type="protein sequence ID" value="OAD71352.1"/>
    <property type="molecule type" value="Genomic_DNA"/>
</dbReference>
<dbReference type="GO" id="GO:0006508">
    <property type="term" value="P:proteolysis"/>
    <property type="evidence" value="ECO:0007669"/>
    <property type="project" value="UniProtKB-KW"/>
</dbReference>
<dbReference type="AlphaFoldDB" id="A0A162TVN3"/>
<feature type="region of interest" description="Disordered" evidence="3">
    <location>
        <begin position="215"/>
        <end position="240"/>
    </location>
</feature>
<feature type="domain" description="Peptidase A1" evidence="5">
    <location>
        <begin position="54"/>
        <end position="448"/>
    </location>
</feature>
<dbReference type="InterPro" id="IPR001461">
    <property type="entry name" value="Aspartic_peptidase_A1"/>
</dbReference>
<feature type="disulfide bond" evidence="2">
    <location>
        <begin position="373"/>
        <end position="411"/>
    </location>
</feature>
<protein>
    <submittedName>
        <fullName evidence="6">Secreted aspartyl protease</fullName>
    </submittedName>
</protein>
<dbReference type="STRING" id="763407.A0A162TVN3"/>
<comment type="similarity">
    <text evidence="1">Belongs to the peptidase A1 family.</text>
</comment>
<feature type="compositionally biased region" description="Low complexity" evidence="3">
    <location>
        <begin position="222"/>
        <end position="240"/>
    </location>
</feature>
<reference evidence="7" key="1">
    <citation type="submission" date="2015-06" db="EMBL/GenBank/DDBJ databases">
        <title>Expansion of signal transduction pathways in fungi by whole-genome duplication.</title>
        <authorList>
            <consortium name="DOE Joint Genome Institute"/>
            <person name="Corrochano L.M."/>
            <person name="Kuo A."/>
            <person name="Marcet-Houben M."/>
            <person name="Polaino S."/>
            <person name="Salamov A."/>
            <person name="Villalobos J.M."/>
            <person name="Alvarez M.I."/>
            <person name="Avalos J."/>
            <person name="Benito E.P."/>
            <person name="Benoit I."/>
            <person name="Burger G."/>
            <person name="Camino L.P."/>
            <person name="Canovas D."/>
            <person name="Cerda-Olmedo E."/>
            <person name="Cheng J.-F."/>
            <person name="Dominguez A."/>
            <person name="Elias M."/>
            <person name="Eslava A.P."/>
            <person name="Glaser F."/>
            <person name="Grimwood J."/>
            <person name="Gutierrez G."/>
            <person name="Heitman J."/>
            <person name="Henrissat B."/>
            <person name="Iturriaga E.A."/>
            <person name="Lang B.F."/>
            <person name="Lavin J.L."/>
            <person name="Lee S."/>
            <person name="Li W."/>
            <person name="Lindquist E."/>
            <person name="Lopez-Garcia S."/>
            <person name="Luque E.M."/>
            <person name="Marcos A.T."/>
            <person name="Martin J."/>
            <person name="McCluskey K."/>
            <person name="Medina H.R."/>
            <person name="Miralles-Duran A."/>
            <person name="Miyazaki A."/>
            <person name="Munoz-Torres E."/>
            <person name="Oguiza J.A."/>
            <person name="Ohm R."/>
            <person name="Olmedo M."/>
            <person name="Orejas M."/>
            <person name="Ortiz-Castellanos L."/>
            <person name="Pisabarro A.G."/>
            <person name="Rodriguez-Romero J."/>
            <person name="Ruiz-Herrera J."/>
            <person name="Ruiz-Vazquez R."/>
            <person name="Sanz C."/>
            <person name="Schackwitz W."/>
            <person name="Schmutz J."/>
            <person name="Shahriari M."/>
            <person name="Shelest E."/>
            <person name="Silva-Franco F."/>
            <person name="Soanes D."/>
            <person name="Syed K."/>
            <person name="Tagua V.G."/>
            <person name="Talbot N.J."/>
            <person name="Thon M."/>
            <person name="De vries R.P."/>
            <person name="Wiebenga A."/>
            <person name="Yadav J.S."/>
            <person name="Braun E.L."/>
            <person name="Baker S."/>
            <person name="Garre V."/>
            <person name="Horwitz B."/>
            <person name="Torres-Martinez S."/>
            <person name="Idnurm A."/>
            <person name="Herrera-Estrella A."/>
            <person name="Gabaldon T."/>
            <person name="Grigoriev I.V."/>
        </authorList>
    </citation>
    <scope>NUCLEOTIDE SEQUENCE [LARGE SCALE GENOMIC DNA]</scope>
    <source>
        <strain evidence="7">NRRL 1555(-)</strain>
    </source>
</reference>
<name>A0A162TVN3_PHYB8</name>
<dbReference type="PANTHER" id="PTHR47966">
    <property type="entry name" value="BETA-SITE APP-CLEAVING ENZYME, ISOFORM A-RELATED"/>
    <property type="match status" value="1"/>
</dbReference>
<gene>
    <name evidence="6" type="ORF">PHYBLDRAFT_78404</name>
</gene>